<keyword evidence="1" id="KW-0805">Transcription regulation</keyword>
<dbReference type="RefSeq" id="WP_072601630.1">
    <property type="nucleotide sequence ID" value="NZ_CP018171.1"/>
</dbReference>
<dbReference type="Gene3D" id="1.10.357.10">
    <property type="entry name" value="Tetracycline Repressor, domain 2"/>
    <property type="match status" value="1"/>
</dbReference>
<dbReference type="PANTHER" id="PTHR47506">
    <property type="entry name" value="TRANSCRIPTIONAL REGULATORY PROTEIN"/>
    <property type="match status" value="1"/>
</dbReference>
<dbReference type="STRING" id="1670800.BSQ44_01590"/>
<gene>
    <name evidence="6" type="ORF">BSQ44_01590</name>
</gene>
<evidence type="ECO:0000256" key="3">
    <source>
        <dbReference type="ARBA" id="ARBA00023163"/>
    </source>
</evidence>
<evidence type="ECO:0000313" key="6">
    <source>
        <dbReference type="EMBL" id="APH70217.1"/>
    </source>
</evidence>
<organism evidence="6 7">
    <name type="scientific">Aquibium oceanicum</name>
    <dbReference type="NCBI Taxonomy" id="1670800"/>
    <lineage>
        <taxon>Bacteria</taxon>
        <taxon>Pseudomonadati</taxon>
        <taxon>Pseudomonadota</taxon>
        <taxon>Alphaproteobacteria</taxon>
        <taxon>Hyphomicrobiales</taxon>
        <taxon>Phyllobacteriaceae</taxon>
        <taxon>Aquibium</taxon>
    </lineage>
</organism>
<dbReference type="InterPro" id="IPR009057">
    <property type="entry name" value="Homeodomain-like_sf"/>
</dbReference>
<reference evidence="7" key="1">
    <citation type="submission" date="2016-11" db="EMBL/GenBank/DDBJ databases">
        <title>Mesorhizobium oceanicum sp. nov., isolated from deep seawater in South China Sea.</title>
        <authorList>
            <person name="Fu G.-Y."/>
        </authorList>
    </citation>
    <scope>NUCLEOTIDE SEQUENCE [LARGE SCALE GENOMIC DNA]</scope>
    <source>
        <strain evidence="7">B7</strain>
    </source>
</reference>
<dbReference type="PROSITE" id="PS50977">
    <property type="entry name" value="HTH_TETR_2"/>
    <property type="match status" value="1"/>
</dbReference>
<protein>
    <submittedName>
        <fullName evidence="6">TetR family transcriptional regulator</fullName>
    </submittedName>
</protein>
<dbReference type="KEGG" id="meso:BSQ44_01590"/>
<dbReference type="InterPro" id="IPR036271">
    <property type="entry name" value="Tet_transcr_reg_TetR-rel_C_sf"/>
</dbReference>
<dbReference type="Proteomes" id="UP000182840">
    <property type="component" value="Chromosome"/>
</dbReference>
<dbReference type="InterPro" id="IPR001647">
    <property type="entry name" value="HTH_TetR"/>
</dbReference>
<dbReference type="SUPFAM" id="SSF48498">
    <property type="entry name" value="Tetracyclin repressor-like, C-terminal domain"/>
    <property type="match status" value="1"/>
</dbReference>
<dbReference type="EMBL" id="CP018171">
    <property type="protein sequence ID" value="APH70217.1"/>
    <property type="molecule type" value="Genomic_DNA"/>
</dbReference>
<keyword evidence="2 4" id="KW-0238">DNA-binding</keyword>
<evidence type="ECO:0000256" key="1">
    <source>
        <dbReference type="ARBA" id="ARBA00023015"/>
    </source>
</evidence>
<name>A0A1L3SLD7_9HYPH</name>
<evidence type="ECO:0000256" key="4">
    <source>
        <dbReference type="PROSITE-ProRule" id="PRU00335"/>
    </source>
</evidence>
<dbReference type="PANTHER" id="PTHR47506:SF1">
    <property type="entry name" value="HTH-TYPE TRANSCRIPTIONAL REGULATOR YJDC"/>
    <property type="match status" value="1"/>
</dbReference>
<dbReference type="GO" id="GO:0003677">
    <property type="term" value="F:DNA binding"/>
    <property type="evidence" value="ECO:0007669"/>
    <property type="project" value="UniProtKB-UniRule"/>
</dbReference>
<proteinExistence type="predicted"/>
<accession>A0A1L3SLD7</accession>
<dbReference type="AlphaFoldDB" id="A0A1L3SLD7"/>
<feature type="domain" description="HTH tetR-type" evidence="5">
    <location>
        <begin position="5"/>
        <end position="65"/>
    </location>
</feature>
<evidence type="ECO:0000256" key="2">
    <source>
        <dbReference type="ARBA" id="ARBA00023125"/>
    </source>
</evidence>
<dbReference type="OrthoDB" id="9809772at2"/>
<sequence>MERVKSKRELILDIAESGILSKGFGATSIDEIIAEADITKSGFFYHFKDKNELARALLQRYLDTEEALLDTVFTRARELHGDPLHSFLIGLKMLSEMMADLPNGHPGCLVATVAYSERMFDREVRTLNRQAILIWRERFLGMLQEIAAIYPPRDDVDLRAVADMISSTVEGGIVMSRAVGEPKVLPEQIVLLRSYIKLLFTAPGQG</sequence>
<evidence type="ECO:0000259" key="5">
    <source>
        <dbReference type="PROSITE" id="PS50977"/>
    </source>
</evidence>
<keyword evidence="7" id="KW-1185">Reference proteome</keyword>
<dbReference type="Pfam" id="PF00440">
    <property type="entry name" value="TetR_N"/>
    <property type="match status" value="1"/>
</dbReference>
<dbReference type="SUPFAM" id="SSF46689">
    <property type="entry name" value="Homeodomain-like"/>
    <property type="match status" value="1"/>
</dbReference>
<feature type="DNA-binding region" description="H-T-H motif" evidence="4">
    <location>
        <begin position="28"/>
        <end position="47"/>
    </location>
</feature>
<evidence type="ECO:0000313" key="7">
    <source>
        <dbReference type="Proteomes" id="UP000182840"/>
    </source>
</evidence>
<keyword evidence="3" id="KW-0804">Transcription</keyword>